<evidence type="ECO:0000313" key="2">
    <source>
        <dbReference type="EMBL" id="MBT2135388.1"/>
    </source>
</evidence>
<gene>
    <name evidence="2" type="ORF">KK137_13705</name>
</gene>
<dbReference type="EMBL" id="JAHFVK010000002">
    <property type="protein sequence ID" value="MBT2135388.1"/>
    <property type="molecule type" value="Genomic_DNA"/>
</dbReference>
<dbReference type="InterPro" id="IPR000073">
    <property type="entry name" value="AB_hydrolase_1"/>
</dbReference>
<evidence type="ECO:0000313" key="3">
    <source>
        <dbReference type="Proteomes" id="UP000811255"/>
    </source>
</evidence>
<reference evidence="2 3" key="1">
    <citation type="submission" date="2021-05" db="EMBL/GenBank/DDBJ databases">
        <title>Croceibacterium sp. LX-88 genome sequence.</title>
        <authorList>
            <person name="Luo X."/>
        </authorList>
    </citation>
    <scope>NUCLEOTIDE SEQUENCE [LARGE SCALE GENOMIC DNA]</scope>
    <source>
        <strain evidence="2 3">LX-88</strain>
    </source>
</reference>
<evidence type="ECO:0000259" key="1">
    <source>
        <dbReference type="Pfam" id="PF12697"/>
    </source>
</evidence>
<dbReference type="RefSeq" id="WP_214537096.1">
    <property type="nucleotide sequence ID" value="NZ_JAHFVK010000002.1"/>
</dbReference>
<comment type="caution">
    <text evidence="2">The sequence shown here is derived from an EMBL/GenBank/DDBJ whole genome shotgun (WGS) entry which is preliminary data.</text>
</comment>
<dbReference type="PANTHER" id="PTHR43798:SF33">
    <property type="entry name" value="HYDROLASE, PUTATIVE (AFU_ORTHOLOGUE AFUA_2G14860)-RELATED"/>
    <property type="match status" value="1"/>
</dbReference>
<dbReference type="PANTHER" id="PTHR43798">
    <property type="entry name" value="MONOACYLGLYCEROL LIPASE"/>
    <property type="match status" value="1"/>
</dbReference>
<name>A0ABS5W7X6_9SPHN</name>
<dbReference type="PRINTS" id="PR00111">
    <property type="entry name" value="ABHYDROLASE"/>
</dbReference>
<protein>
    <submittedName>
        <fullName evidence="2">Alpha/beta hydrolase</fullName>
    </submittedName>
</protein>
<dbReference type="Proteomes" id="UP000811255">
    <property type="component" value="Unassembled WGS sequence"/>
</dbReference>
<sequence length="262" mass="28586">MSKWAYSTDGFDRIVHRIDGVETVTYAIGQGEPLVYFHGGGTFHGFEWVRPLAGEFRVFCPYHPNFGESGDAELGGMGDYVAHYEMLFPALGLDTFHLCGASMGGHMAARYAAANPLDVEKLALVSPAGLKSDRASIPDFSKVAPQDIPAMFVADPAWVAPFWPADPSPEWAALRARESAAAFASREDLSLTDRALREGLKGFDRPTLLLWGENDRIVPLGYVPEWEAVLPHAELEIIPGGSHLLLDEFPAAVEALRSFLKG</sequence>
<keyword evidence="3" id="KW-1185">Reference proteome</keyword>
<accession>A0ABS5W7X6</accession>
<organism evidence="2 3">
    <name type="scientific">Croceibacterium selenioxidans</name>
    <dbReference type="NCBI Taxonomy" id="2838833"/>
    <lineage>
        <taxon>Bacteria</taxon>
        <taxon>Pseudomonadati</taxon>
        <taxon>Pseudomonadota</taxon>
        <taxon>Alphaproteobacteria</taxon>
        <taxon>Sphingomonadales</taxon>
        <taxon>Erythrobacteraceae</taxon>
        <taxon>Croceibacterium</taxon>
    </lineage>
</organism>
<feature type="domain" description="AB hydrolase-1" evidence="1">
    <location>
        <begin position="34"/>
        <end position="255"/>
    </location>
</feature>
<dbReference type="GO" id="GO:0016787">
    <property type="term" value="F:hydrolase activity"/>
    <property type="evidence" value="ECO:0007669"/>
    <property type="project" value="UniProtKB-KW"/>
</dbReference>
<dbReference type="Gene3D" id="3.40.50.1820">
    <property type="entry name" value="alpha/beta hydrolase"/>
    <property type="match status" value="1"/>
</dbReference>
<keyword evidence="2" id="KW-0378">Hydrolase</keyword>
<proteinExistence type="predicted"/>
<dbReference type="InterPro" id="IPR029058">
    <property type="entry name" value="AB_hydrolase_fold"/>
</dbReference>
<dbReference type="Pfam" id="PF12697">
    <property type="entry name" value="Abhydrolase_6"/>
    <property type="match status" value="1"/>
</dbReference>
<dbReference type="SUPFAM" id="SSF53474">
    <property type="entry name" value="alpha/beta-Hydrolases"/>
    <property type="match status" value="1"/>
</dbReference>
<dbReference type="InterPro" id="IPR050266">
    <property type="entry name" value="AB_hydrolase_sf"/>
</dbReference>